<name>A0A6J4VDI4_9BACT</name>
<reference evidence="1" key="1">
    <citation type="submission" date="2020-02" db="EMBL/GenBank/DDBJ databases">
        <authorList>
            <person name="Meier V. D."/>
        </authorList>
    </citation>
    <scope>NUCLEOTIDE SEQUENCE</scope>
    <source>
        <strain evidence="1">AVDCRST_MAG88</strain>
    </source>
</reference>
<gene>
    <name evidence="1" type="ORF">AVDCRST_MAG88-2486</name>
</gene>
<sequence>MEGYGWVTCAGAGGLLPRDLRVTAAAARAQVQPRRYARATGVLPARYPGVWWTK</sequence>
<dbReference type="EMBL" id="CADCWM010000620">
    <property type="protein sequence ID" value="CAA9572550.1"/>
    <property type="molecule type" value="Genomic_DNA"/>
</dbReference>
<accession>A0A6J4VDI4</accession>
<organism evidence="1">
    <name type="scientific">uncultured Thermomicrobiales bacterium</name>
    <dbReference type="NCBI Taxonomy" id="1645740"/>
    <lineage>
        <taxon>Bacteria</taxon>
        <taxon>Pseudomonadati</taxon>
        <taxon>Thermomicrobiota</taxon>
        <taxon>Thermomicrobia</taxon>
        <taxon>Thermomicrobiales</taxon>
        <taxon>environmental samples</taxon>
    </lineage>
</organism>
<dbReference type="AlphaFoldDB" id="A0A6J4VDI4"/>
<protein>
    <submittedName>
        <fullName evidence="1">Uncharacterized protein</fullName>
    </submittedName>
</protein>
<evidence type="ECO:0000313" key="1">
    <source>
        <dbReference type="EMBL" id="CAA9572550.1"/>
    </source>
</evidence>
<proteinExistence type="predicted"/>